<dbReference type="AlphaFoldDB" id="A0A1C3U608"/>
<dbReference type="Proteomes" id="UP000199435">
    <property type="component" value="Unassembled WGS sequence"/>
</dbReference>
<dbReference type="Pfam" id="PF06772">
    <property type="entry name" value="LtrA"/>
    <property type="match status" value="1"/>
</dbReference>
<proteinExistence type="predicted"/>
<sequence>MSNEEWAQEHNAQGRRQREWRSTAIRLLRFRLPPRDRDEVHRGSTSLELMFDLATVVAVSTAAHGLAQEVENGNFTLGTIKFLCTFFMAWLAWVNYTWFASAYDNKSTAFRTLSMVIMFGSLALAAGIRGAFGDQPIWLVLVGFIIMRFGMIALWLGAANGDRDMRPTALRYAAGIGVLQVYWNLLIAVVSPQASLYIPLFMLGAAGELLVPVLAEQRSRTSWHHGHIVDRYNSFNIIVLGECFASIVAIISDSSPPDLQHFWLAGLCSVIAFSMWRLYFDRNKQLLGRDLGAVLLWSYGHYVLFAAGAATAAGFAIFLAVIGKHAEISVQSACLAVAIPIAVYLGSLWLVRDRPLVKGAKRWLLVAAGVLVLASSTFANHPLELIAAVLVITVIARDRLHQAVPGKGDAHN</sequence>
<dbReference type="STRING" id="411945.GA0061102_100210"/>
<keyword evidence="3" id="KW-1185">Reference proteome</keyword>
<feature type="transmembrane region" description="Helical" evidence="1">
    <location>
        <begin position="137"/>
        <end position="157"/>
    </location>
</feature>
<feature type="transmembrane region" description="Helical" evidence="1">
    <location>
        <begin position="301"/>
        <end position="322"/>
    </location>
</feature>
<feature type="transmembrane region" description="Helical" evidence="1">
    <location>
        <begin position="363"/>
        <end position="396"/>
    </location>
</feature>
<evidence type="ECO:0000313" key="2">
    <source>
        <dbReference type="EMBL" id="SCB10795.1"/>
    </source>
</evidence>
<feature type="transmembrane region" description="Helical" evidence="1">
    <location>
        <begin position="169"/>
        <end position="190"/>
    </location>
</feature>
<keyword evidence="1" id="KW-0472">Membrane</keyword>
<feature type="transmembrane region" description="Helical" evidence="1">
    <location>
        <begin position="261"/>
        <end position="280"/>
    </location>
</feature>
<feature type="transmembrane region" description="Helical" evidence="1">
    <location>
        <begin position="328"/>
        <end position="351"/>
    </location>
</feature>
<keyword evidence="1" id="KW-0812">Transmembrane</keyword>
<protein>
    <submittedName>
        <fullName evidence="2">Low temperature requirement protein LtrA</fullName>
    </submittedName>
</protein>
<accession>A0A1C3U608</accession>
<feature type="transmembrane region" description="Helical" evidence="1">
    <location>
        <begin position="79"/>
        <end position="100"/>
    </location>
</feature>
<feature type="transmembrane region" description="Helical" evidence="1">
    <location>
        <begin position="235"/>
        <end position="255"/>
    </location>
</feature>
<dbReference type="PANTHER" id="PTHR36840:SF1">
    <property type="entry name" value="BLL5714 PROTEIN"/>
    <property type="match status" value="1"/>
</dbReference>
<evidence type="ECO:0000256" key="1">
    <source>
        <dbReference type="SAM" id="Phobius"/>
    </source>
</evidence>
<dbReference type="InterPro" id="IPR010640">
    <property type="entry name" value="Low_temperature_requirement_A"/>
</dbReference>
<feature type="transmembrane region" description="Helical" evidence="1">
    <location>
        <begin position="196"/>
        <end position="215"/>
    </location>
</feature>
<evidence type="ECO:0000313" key="3">
    <source>
        <dbReference type="Proteomes" id="UP000199435"/>
    </source>
</evidence>
<feature type="transmembrane region" description="Helical" evidence="1">
    <location>
        <begin position="112"/>
        <end position="131"/>
    </location>
</feature>
<reference evidence="3" key="1">
    <citation type="submission" date="2016-08" db="EMBL/GenBank/DDBJ databases">
        <authorList>
            <person name="Varghese N."/>
            <person name="Submissions Spin"/>
        </authorList>
    </citation>
    <scope>NUCLEOTIDE SEQUENCE [LARGE SCALE GENOMIC DNA]</scope>
    <source>
        <strain evidence="3">HAMBI 2971</strain>
    </source>
</reference>
<dbReference type="PANTHER" id="PTHR36840">
    <property type="entry name" value="BLL5714 PROTEIN"/>
    <property type="match status" value="1"/>
</dbReference>
<gene>
    <name evidence="2" type="ORF">GA0061102_100210</name>
</gene>
<organism evidence="2 3">
    <name type="scientific">Rhizobium miluonense</name>
    <dbReference type="NCBI Taxonomy" id="411945"/>
    <lineage>
        <taxon>Bacteria</taxon>
        <taxon>Pseudomonadati</taxon>
        <taxon>Pseudomonadota</taxon>
        <taxon>Alphaproteobacteria</taxon>
        <taxon>Hyphomicrobiales</taxon>
        <taxon>Rhizobiaceae</taxon>
        <taxon>Rhizobium/Agrobacterium group</taxon>
        <taxon>Rhizobium</taxon>
    </lineage>
</organism>
<keyword evidence="1" id="KW-1133">Transmembrane helix</keyword>
<name>A0A1C3U608_9HYPH</name>
<dbReference type="EMBL" id="FMAH01000002">
    <property type="protein sequence ID" value="SCB10795.1"/>
    <property type="molecule type" value="Genomic_DNA"/>
</dbReference>